<dbReference type="InterPro" id="IPR018356">
    <property type="entry name" value="Tscrpt_reg_HTH_DeoR_CS"/>
</dbReference>
<keyword evidence="1" id="KW-0678">Repressor</keyword>
<dbReference type="InterPro" id="IPR036388">
    <property type="entry name" value="WH-like_DNA-bd_sf"/>
</dbReference>
<proteinExistence type="predicted"/>
<keyword evidence="2" id="KW-0805">Transcription regulation</keyword>
<dbReference type="Pfam" id="PF00455">
    <property type="entry name" value="DeoRC"/>
    <property type="match status" value="1"/>
</dbReference>
<gene>
    <name evidence="6" type="ORF">SAMN04488056_101575</name>
</gene>
<evidence type="ECO:0000256" key="4">
    <source>
        <dbReference type="ARBA" id="ARBA00023163"/>
    </source>
</evidence>
<dbReference type="EMBL" id="FOVR01000001">
    <property type="protein sequence ID" value="SFN64709.1"/>
    <property type="molecule type" value="Genomic_DNA"/>
</dbReference>
<dbReference type="SUPFAM" id="SSF46785">
    <property type="entry name" value="Winged helix' DNA-binding domain"/>
    <property type="match status" value="1"/>
</dbReference>
<dbReference type="Pfam" id="PF08220">
    <property type="entry name" value="HTH_DeoR"/>
    <property type="match status" value="1"/>
</dbReference>
<dbReference type="InterPro" id="IPR036390">
    <property type="entry name" value="WH_DNA-bd_sf"/>
</dbReference>
<dbReference type="InterPro" id="IPR014036">
    <property type="entry name" value="DeoR-like_C"/>
</dbReference>
<dbReference type="AlphaFoldDB" id="A0A1I5AR94"/>
<protein>
    <submittedName>
        <fullName evidence="6">Transcriptional regulator, DeoR family</fullName>
    </submittedName>
</protein>
<dbReference type="InterPro" id="IPR037171">
    <property type="entry name" value="NagB/RpiA_transferase-like"/>
</dbReference>
<dbReference type="SUPFAM" id="SSF100950">
    <property type="entry name" value="NagB/RpiA/CoA transferase-like"/>
    <property type="match status" value="1"/>
</dbReference>
<dbReference type="STRING" id="655353.SAMN04488056_101575"/>
<dbReference type="Proteomes" id="UP000199236">
    <property type="component" value="Unassembled WGS sequence"/>
</dbReference>
<accession>A0A1I5AR94</accession>
<evidence type="ECO:0000259" key="5">
    <source>
        <dbReference type="PROSITE" id="PS51000"/>
    </source>
</evidence>
<dbReference type="PANTHER" id="PTHR30363:SF4">
    <property type="entry name" value="GLYCEROL-3-PHOSPHATE REGULON REPRESSOR"/>
    <property type="match status" value="1"/>
</dbReference>
<organism evidence="6 7">
    <name type="scientific">Cohaesibacter marisflavi</name>
    <dbReference type="NCBI Taxonomy" id="655353"/>
    <lineage>
        <taxon>Bacteria</taxon>
        <taxon>Pseudomonadati</taxon>
        <taxon>Pseudomonadota</taxon>
        <taxon>Alphaproteobacteria</taxon>
        <taxon>Hyphomicrobiales</taxon>
        <taxon>Cohaesibacteraceae</taxon>
    </lineage>
</organism>
<dbReference type="PANTHER" id="PTHR30363">
    <property type="entry name" value="HTH-TYPE TRANSCRIPTIONAL REGULATOR SRLR-RELATED"/>
    <property type="match status" value="1"/>
</dbReference>
<name>A0A1I5AR94_9HYPH</name>
<dbReference type="GO" id="GO:0003700">
    <property type="term" value="F:DNA-binding transcription factor activity"/>
    <property type="evidence" value="ECO:0007669"/>
    <property type="project" value="InterPro"/>
</dbReference>
<feature type="domain" description="HTH deoR-type" evidence="5">
    <location>
        <begin position="3"/>
        <end position="58"/>
    </location>
</feature>
<dbReference type="PRINTS" id="PR00037">
    <property type="entry name" value="HTHLACR"/>
</dbReference>
<evidence type="ECO:0000256" key="2">
    <source>
        <dbReference type="ARBA" id="ARBA00023015"/>
    </source>
</evidence>
<evidence type="ECO:0000313" key="7">
    <source>
        <dbReference type="Proteomes" id="UP000199236"/>
    </source>
</evidence>
<evidence type="ECO:0000256" key="1">
    <source>
        <dbReference type="ARBA" id="ARBA00022491"/>
    </source>
</evidence>
<evidence type="ECO:0000256" key="3">
    <source>
        <dbReference type="ARBA" id="ARBA00023125"/>
    </source>
</evidence>
<dbReference type="PROSITE" id="PS51000">
    <property type="entry name" value="HTH_DEOR_2"/>
    <property type="match status" value="1"/>
</dbReference>
<dbReference type="SMART" id="SM01134">
    <property type="entry name" value="DeoRC"/>
    <property type="match status" value="1"/>
</dbReference>
<dbReference type="InterPro" id="IPR050313">
    <property type="entry name" value="Carb_Metab_HTH_regulators"/>
</dbReference>
<keyword evidence="3" id="KW-0238">DNA-binding</keyword>
<keyword evidence="4" id="KW-0804">Transcription</keyword>
<dbReference type="OrthoDB" id="31600at2"/>
<evidence type="ECO:0000313" key="6">
    <source>
        <dbReference type="EMBL" id="SFN64709.1"/>
    </source>
</evidence>
<reference evidence="6 7" key="1">
    <citation type="submission" date="2016-10" db="EMBL/GenBank/DDBJ databases">
        <authorList>
            <person name="de Groot N.N."/>
        </authorList>
    </citation>
    <scope>NUCLEOTIDE SEQUENCE [LARGE SCALE GENOMIC DNA]</scope>
    <source>
        <strain evidence="6 7">CGMCC 1.9157</strain>
    </source>
</reference>
<dbReference type="PROSITE" id="PS00894">
    <property type="entry name" value="HTH_DEOR_1"/>
    <property type="match status" value="1"/>
</dbReference>
<dbReference type="SMART" id="SM00420">
    <property type="entry name" value="HTH_DEOR"/>
    <property type="match status" value="1"/>
</dbReference>
<dbReference type="InterPro" id="IPR001034">
    <property type="entry name" value="DeoR_HTH"/>
</dbReference>
<sequence>MKREDRQKAIMDLLVTQGEVEVDKLSEQFVVSKMTIHRDLDDLEAEGMIRKIRGGATIESGTRFESDFRYRERQSQGAKMAMAEAALNLIDPGMTVMVNDGSMAAFLGKYLPRKRPLTVITNNAAILDSLRAESGIKVISLGGSYSSKFNAYFGSLTETCLANLRADISFISTPAISGLEVFHMDDVVVKSKRAMMRSGTKCCLLVNHARFDHTALHKLADLEEFDHIITDTAPSAGALSAIEGAGLSLTIADAANREGA</sequence>
<dbReference type="GO" id="GO:0003677">
    <property type="term" value="F:DNA binding"/>
    <property type="evidence" value="ECO:0007669"/>
    <property type="project" value="UniProtKB-KW"/>
</dbReference>
<keyword evidence="7" id="KW-1185">Reference proteome</keyword>
<dbReference type="Gene3D" id="1.10.10.10">
    <property type="entry name" value="Winged helix-like DNA-binding domain superfamily/Winged helix DNA-binding domain"/>
    <property type="match status" value="1"/>
</dbReference>
<dbReference type="RefSeq" id="WP_090068618.1">
    <property type="nucleotide sequence ID" value="NZ_FOVR01000001.1"/>
</dbReference>